<keyword evidence="3" id="KW-0964">Secreted</keyword>
<evidence type="ECO:0000256" key="2">
    <source>
        <dbReference type="ARBA" id="ARBA00010959"/>
    </source>
</evidence>
<dbReference type="PROSITE" id="PS00270">
    <property type="entry name" value="ENDOTHELIN"/>
    <property type="match status" value="2"/>
</dbReference>
<dbReference type="InterPro" id="IPR019764">
    <property type="entry name" value="Endothelin_toxin_CS"/>
</dbReference>
<dbReference type="GO" id="GO:0005179">
    <property type="term" value="F:hormone activity"/>
    <property type="evidence" value="ECO:0007669"/>
    <property type="project" value="TreeGrafter"/>
</dbReference>
<proteinExistence type="inferred from homology"/>
<dbReference type="SMART" id="SM00272">
    <property type="entry name" value="END"/>
    <property type="match status" value="2"/>
</dbReference>
<dbReference type="PRINTS" id="PR00365">
    <property type="entry name" value="ENDOTHELIN"/>
</dbReference>
<keyword evidence="9" id="KW-1185">Reference proteome</keyword>
<dbReference type="GO" id="GO:0006874">
    <property type="term" value="P:intracellular calcium ion homeostasis"/>
    <property type="evidence" value="ECO:0007669"/>
    <property type="project" value="TreeGrafter"/>
</dbReference>
<dbReference type="PANTHER" id="PTHR13874">
    <property type="entry name" value="ENDOTHELIN"/>
    <property type="match status" value="1"/>
</dbReference>
<dbReference type="GO" id="GO:0005615">
    <property type="term" value="C:extracellular space"/>
    <property type="evidence" value="ECO:0007669"/>
    <property type="project" value="TreeGrafter"/>
</dbReference>
<evidence type="ECO:0000256" key="1">
    <source>
        <dbReference type="ARBA" id="ARBA00004613"/>
    </source>
</evidence>
<name>A0AA88MZ13_TACVA</name>
<evidence type="ECO:0000313" key="8">
    <source>
        <dbReference type="EMBL" id="KAK2845996.1"/>
    </source>
</evidence>
<dbReference type="GO" id="GO:0031708">
    <property type="term" value="F:endothelin B receptor binding"/>
    <property type="evidence" value="ECO:0007669"/>
    <property type="project" value="TreeGrafter"/>
</dbReference>
<organism evidence="8 9">
    <name type="scientific">Tachysurus vachellii</name>
    <name type="common">Darkbarbel catfish</name>
    <name type="synonym">Pelteobagrus vachellii</name>
    <dbReference type="NCBI Taxonomy" id="175792"/>
    <lineage>
        <taxon>Eukaryota</taxon>
        <taxon>Metazoa</taxon>
        <taxon>Chordata</taxon>
        <taxon>Craniata</taxon>
        <taxon>Vertebrata</taxon>
        <taxon>Euteleostomi</taxon>
        <taxon>Actinopterygii</taxon>
        <taxon>Neopterygii</taxon>
        <taxon>Teleostei</taxon>
        <taxon>Ostariophysi</taxon>
        <taxon>Siluriformes</taxon>
        <taxon>Bagridae</taxon>
        <taxon>Tachysurus</taxon>
    </lineage>
</organism>
<evidence type="ECO:0000259" key="7">
    <source>
        <dbReference type="SMART" id="SM00272"/>
    </source>
</evidence>
<evidence type="ECO:0000256" key="3">
    <source>
        <dbReference type="ARBA" id="ARBA00022525"/>
    </source>
</evidence>
<protein>
    <recommendedName>
        <fullName evidence="7">Endothelin-like toxin domain-containing protein</fullName>
    </recommendedName>
</protein>
<sequence>MDFSSILFLSAILIMEQKAFTASTVPVSQARRVSQSQISSKPPHREKRCSCENLKDRECVYFCHIGIVWVNTPSQVIPYGVGFLQMRLRRHLERCFCTDNRDTKCVKFCSHSGENTSLRSSARTFKEQSR</sequence>
<dbReference type="PANTHER" id="PTHR13874:SF12">
    <property type="entry name" value="ENDOTHELIN-3A"/>
    <property type="match status" value="1"/>
</dbReference>
<keyword evidence="4" id="KW-0838">Vasoactive</keyword>
<dbReference type="EMBL" id="JAVHJS010000010">
    <property type="protein sequence ID" value="KAK2845996.1"/>
    <property type="molecule type" value="Genomic_DNA"/>
</dbReference>
<dbReference type="Proteomes" id="UP001187315">
    <property type="component" value="Unassembled WGS sequence"/>
</dbReference>
<dbReference type="InterPro" id="IPR001928">
    <property type="entry name" value="Endothln-like_toxin"/>
</dbReference>
<dbReference type="AlphaFoldDB" id="A0AA88MZ13"/>
<feature type="domain" description="Endothelin-like toxin" evidence="7">
    <location>
        <begin position="48"/>
        <end position="69"/>
    </location>
</feature>
<feature type="chain" id="PRO_5041665350" description="Endothelin-like toxin domain-containing protein" evidence="6">
    <location>
        <begin position="22"/>
        <end position="130"/>
    </location>
</feature>
<dbReference type="Pfam" id="PF00322">
    <property type="entry name" value="Endothelin"/>
    <property type="match status" value="1"/>
</dbReference>
<dbReference type="GO" id="GO:0003100">
    <property type="term" value="P:regulation of systemic arterial blood pressure by endothelin"/>
    <property type="evidence" value="ECO:0007669"/>
    <property type="project" value="TreeGrafter"/>
</dbReference>
<comment type="similarity">
    <text evidence="2">Belongs to the endothelin/sarafotoxin family.</text>
</comment>
<reference evidence="8" key="1">
    <citation type="submission" date="2023-08" db="EMBL/GenBank/DDBJ databases">
        <title>Pelteobagrus vachellii genome.</title>
        <authorList>
            <person name="Liu H."/>
        </authorList>
    </citation>
    <scope>NUCLEOTIDE SEQUENCE</scope>
    <source>
        <strain evidence="8">PRFRI_2022a</strain>
        <tissue evidence="8">Muscle</tissue>
    </source>
</reference>
<dbReference type="GO" id="GO:0019229">
    <property type="term" value="P:regulation of vasoconstriction"/>
    <property type="evidence" value="ECO:0007669"/>
    <property type="project" value="InterPro"/>
</dbReference>
<accession>A0AA88MZ13</accession>
<keyword evidence="6" id="KW-0732">Signal</keyword>
<feature type="domain" description="Endothelin-like toxin" evidence="7">
    <location>
        <begin position="94"/>
        <end position="115"/>
    </location>
</feature>
<comment type="caution">
    <text evidence="8">The sequence shown here is derived from an EMBL/GenBank/DDBJ whole genome shotgun (WGS) entry which is preliminary data.</text>
</comment>
<keyword evidence="5" id="KW-0839">Vasoconstrictor</keyword>
<evidence type="ECO:0000256" key="6">
    <source>
        <dbReference type="SAM" id="SignalP"/>
    </source>
</evidence>
<dbReference type="GO" id="GO:0014826">
    <property type="term" value="P:vein smooth muscle contraction"/>
    <property type="evidence" value="ECO:0007669"/>
    <property type="project" value="TreeGrafter"/>
</dbReference>
<evidence type="ECO:0000313" key="9">
    <source>
        <dbReference type="Proteomes" id="UP001187315"/>
    </source>
</evidence>
<comment type="subcellular location">
    <subcellularLocation>
        <location evidence="1">Secreted</location>
    </subcellularLocation>
</comment>
<dbReference type="InterPro" id="IPR020475">
    <property type="entry name" value="Endothelin"/>
</dbReference>
<evidence type="ECO:0000256" key="5">
    <source>
        <dbReference type="ARBA" id="ARBA00023322"/>
    </source>
</evidence>
<feature type="signal peptide" evidence="6">
    <location>
        <begin position="1"/>
        <end position="21"/>
    </location>
</feature>
<gene>
    <name evidence="8" type="ORF">Q7C36_010850</name>
</gene>
<evidence type="ECO:0000256" key="4">
    <source>
        <dbReference type="ARBA" id="ARBA00022858"/>
    </source>
</evidence>